<dbReference type="PANTHER" id="PTHR11113">
    <property type="entry name" value="N-ACETYLGLUCOSAMINE-6-PHOSPHATE DEACETYLASE"/>
    <property type="match status" value="1"/>
</dbReference>
<keyword evidence="4 5" id="KW-0119">Carbohydrate metabolism</keyword>
<feature type="active site" description="Proton donor/acceptor" evidence="6">
    <location>
        <position position="296"/>
    </location>
</feature>
<dbReference type="GO" id="GO:0006046">
    <property type="term" value="P:N-acetylglucosamine catabolic process"/>
    <property type="evidence" value="ECO:0007669"/>
    <property type="project" value="TreeGrafter"/>
</dbReference>
<dbReference type="AlphaFoldDB" id="A0A3L9M043"/>
<dbReference type="GO" id="GO:0008448">
    <property type="term" value="F:N-acetylglucosamine-6-phosphate deacetylase activity"/>
    <property type="evidence" value="ECO:0007669"/>
    <property type="project" value="InterPro"/>
</dbReference>
<proteinExistence type="inferred from homology"/>
<feature type="domain" description="Amidohydrolase-related" evidence="8">
    <location>
        <begin position="68"/>
        <end position="405"/>
    </location>
</feature>
<evidence type="ECO:0000256" key="3">
    <source>
        <dbReference type="ARBA" id="ARBA00022801"/>
    </source>
</evidence>
<dbReference type="SUPFAM" id="SSF51338">
    <property type="entry name" value="Composite domain of metallo-dependent hydrolases"/>
    <property type="match status" value="1"/>
</dbReference>
<dbReference type="InterPro" id="IPR011059">
    <property type="entry name" value="Metal-dep_hydrolase_composite"/>
</dbReference>
<dbReference type="PIRSF" id="PIRSF038994">
    <property type="entry name" value="NagA"/>
    <property type="match status" value="1"/>
</dbReference>
<keyword evidence="10" id="KW-1185">Reference proteome</keyword>
<feature type="binding site" evidence="7">
    <location>
        <position position="142"/>
    </location>
    <ligand>
        <name>Zn(2+)</name>
        <dbReference type="ChEBI" id="CHEBI:29105"/>
    </ligand>
</feature>
<evidence type="ECO:0000313" key="9">
    <source>
        <dbReference type="EMBL" id="RLY93873.1"/>
    </source>
</evidence>
<dbReference type="Gene3D" id="3.20.20.140">
    <property type="entry name" value="Metal-dependent hydrolases"/>
    <property type="match status" value="1"/>
</dbReference>
<reference evidence="9 10" key="1">
    <citation type="submission" date="2018-10" db="EMBL/GenBank/DDBJ databases">
        <title>Kocuria tytonicola, new bacteria from the preen glands of American barn owls (Tyto furcata).</title>
        <authorList>
            <person name="Braun M.S."/>
            <person name="Wang E."/>
            <person name="Zimmermann S."/>
            <person name="Boutin S."/>
            <person name="Wagner H."/>
            <person name="Wink M."/>
        </authorList>
    </citation>
    <scope>NUCLEOTIDE SEQUENCE [LARGE SCALE GENOMIC DNA]</scope>
    <source>
        <strain evidence="9 10">473</strain>
    </source>
</reference>
<evidence type="ECO:0000256" key="6">
    <source>
        <dbReference type="PIRSR" id="PIRSR038994-1"/>
    </source>
</evidence>
<dbReference type="Pfam" id="PF01979">
    <property type="entry name" value="Amidohydro_1"/>
    <property type="match status" value="1"/>
</dbReference>
<evidence type="ECO:0000256" key="1">
    <source>
        <dbReference type="ARBA" id="ARBA00010716"/>
    </source>
</evidence>
<dbReference type="OrthoDB" id="9776488at2"/>
<feature type="binding site" evidence="7">
    <location>
        <position position="233"/>
    </location>
    <ligand>
        <name>Zn(2+)</name>
        <dbReference type="ChEBI" id="CHEBI:29105"/>
    </ligand>
</feature>
<dbReference type="SUPFAM" id="SSF51556">
    <property type="entry name" value="Metallo-dependent hydrolases"/>
    <property type="match status" value="1"/>
</dbReference>
<gene>
    <name evidence="9" type="ORF">EAE32_01085</name>
</gene>
<evidence type="ECO:0000256" key="7">
    <source>
        <dbReference type="PIRSR" id="PIRSR038994-3"/>
    </source>
</evidence>
<dbReference type="RefSeq" id="WP_121845209.1">
    <property type="nucleotide sequence ID" value="NZ_PHOA01000008.1"/>
</dbReference>
<dbReference type="Proteomes" id="UP000277871">
    <property type="component" value="Unassembled WGS sequence"/>
</dbReference>
<dbReference type="Gene3D" id="2.30.40.10">
    <property type="entry name" value="Urease, subunit C, domain 1"/>
    <property type="match status" value="1"/>
</dbReference>
<dbReference type="PANTHER" id="PTHR11113:SF14">
    <property type="entry name" value="N-ACETYLGLUCOSAMINE-6-PHOSPHATE DEACETYLASE"/>
    <property type="match status" value="1"/>
</dbReference>
<keyword evidence="3 5" id="KW-0378">Hydrolase</keyword>
<dbReference type="EMBL" id="RDEX01000001">
    <property type="protein sequence ID" value="RLY93873.1"/>
    <property type="molecule type" value="Genomic_DNA"/>
</dbReference>
<organism evidence="9 10">
    <name type="scientific">Kocuria tytonicola</name>
    <dbReference type="NCBI Taxonomy" id="2055946"/>
    <lineage>
        <taxon>Bacteria</taxon>
        <taxon>Bacillati</taxon>
        <taxon>Actinomycetota</taxon>
        <taxon>Actinomycetes</taxon>
        <taxon>Micrococcales</taxon>
        <taxon>Micrococcaceae</taxon>
        <taxon>Kocuria</taxon>
    </lineage>
</organism>
<dbReference type="InterPro" id="IPR032466">
    <property type="entry name" value="Metal_Hydrolase"/>
</dbReference>
<accession>A0A3L9M043</accession>
<dbReference type="InterPro" id="IPR003764">
    <property type="entry name" value="GlcNAc_6-P_deAcase"/>
</dbReference>
<evidence type="ECO:0000256" key="2">
    <source>
        <dbReference type="ARBA" id="ARBA00022723"/>
    </source>
</evidence>
<dbReference type="GO" id="GO:0046872">
    <property type="term" value="F:metal ion binding"/>
    <property type="evidence" value="ECO:0007669"/>
    <property type="project" value="UniProtKB-KW"/>
</dbReference>
<feature type="binding site" evidence="7">
    <location>
        <position position="208"/>
    </location>
    <ligand>
        <name>Zn(2+)</name>
        <dbReference type="ChEBI" id="CHEBI:29105"/>
    </ligand>
</feature>
<evidence type="ECO:0000256" key="4">
    <source>
        <dbReference type="ARBA" id="ARBA00023277"/>
    </source>
</evidence>
<evidence type="ECO:0000256" key="5">
    <source>
        <dbReference type="PIRNR" id="PIRNR038994"/>
    </source>
</evidence>
<protein>
    <submittedName>
        <fullName evidence="9">N-acetylglucosamine-6-phosphate deacetylase</fullName>
    </submittedName>
</protein>
<comment type="cofactor">
    <cofactor evidence="7">
        <name>a divalent metal cation</name>
        <dbReference type="ChEBI" id="CHEBI:60240"/>
    </cofactor>
    <text evidence="7">Binds 1 divalent metal cation per subunit.</text>
</comment>
<keyword evidence="2 7" id="KW-0479">Metal-binding</keyword>
<sequence length="409" mass="42184">MSPDPVLTPRDVPASAPWALRGELCTGLPGEPTVRDGLVVVEGEHIAWCGPADDAPAALRDAARRVPLVLPGLVDVHCHGGAGATFSADVPGSLRAARHHAAHGTTSVLASLVSAPSDVLLEQIRALRPLVQRGDLTGLHLEGPFITESMCGAQDPHAIIPGDPQLLEQWLREGQGTVRSMTLAPETPRFSELVALCRAYGVVPSIGHTAATAAQTHDALAADLTGGTWTATHLFNRMPALDHRTPGPVPVLLENAREDPESMVLELIADGVHLDPEIVRMVFSLVGSEAVALITDAMAAAGMADGHYTLGTLKVGVSGGVARLDPDQPGSTDGAIAGGTSRLIEGVRNCVDWGIPLPCAVTAASWTPARALGLDDVGHLGAGARADLVVAGQDLTVGTVVKNGAPVTE</sequence>
<evidence type="ECO:0000313" key="10">
    <source>
        <dbReference type="Proteomes" id="UP000277871"/>
    </source>
</evidence>
<comment type="similarity">
    <text evidence="1 5">Belongs to the metallo-dependent hydrolases superfamily. NagA family.</text>
</comment>
<name>A0A3L9M043_9MICC</name>
<evidence type="ECO:0000259" key="8">
    <source>
        <dbReference type="Pfam" id="PF01979"/>
    </source>
</evidence>
<dbReference type="InterPro" id="IPR006680">
    <property type="entry name" value="Amidohydro-rel"/>
</dbReference>
<comment type="caution">
    <text evidence="9">The sequence shown here is derived from an EMBL/GenBank/DDBJ whole genome shotgun (WGS) entry which is preliminary data.</text>
</comment>